<dbReference type="AlphaFoldDB" id="A0A7H0GHS2"/>
<feature type="domain" description="RHS protein conserved region" evidence="1">
    <location>
        <begin position="753"/>
        <end position="789"/>
    </location>
</feature>
<organism evidence="2 3">
    <name type="scientific">Diaphorobacter aerolatus</name>
    <dbReference type="NCBI Taxonomy" id="1288495"/>
    <lineage>
        <taxon>Bacteria</taxon>
        <taxon>Pseudomonadati</taxon>
        <taxon>Pseudomonadota</taxon>
        <taxon>Betaproteobacteria</taxon>
        <taxon>Burkholderiales</taxon>
        <taxon>Comamonadaceae</taxon>
        <taxon>Diaphorobacter</taxon>
    </lineage>
</organism>
<dbReference type="Pfam" id="PF05593">
    <property type="entry name" value="RHS_repeat"/>
    <property type="match status" value="6"/>
</dbReference>
<dbReference type="InterPro" id="IPR022385">
    <property type="entry name" value="Rhs_assc_core"/>
</dbReference>
<evidence type="ECO:0000313" key="2">
    <source>
        <dbReference type="EMBL" id="QNP47838.1"/>
    </source>
</evidence>
<name>A0A7H0GHS2_9BURK</name>
<dbReference type="NCBIfam" id="TIGR01643">
    <property type="entry name" value="YD_repeat_2x"/>
    <property type="match status" value="4"/>
</dbReference>
<proteinExistence type="predicted"/>
<sequence>MVKLQEADDSVTQSRFDDSGRLLASIDALGRETHYELDVATGALLSITQPDGLQSRFSYNAHGQIEQSTRPNGASDRFAYDAMARLASVTDALGHVTRYHYADERSEQPRSIEDARGGQKHLAWTSAGQLCSYTDCSGSVTRYRYDRWGQTTATTGEEGAQARADYDERGRVIARTDGLGQTTRYAYNEAGDLARITAPDGNVVQFERDVQGQPRAYHYGGYTQRFDYDDAGRMVRLTNENGAHTTFEYDVMDRLTKQVNFDGRTQHYQFNAVGDLLRSDDEGLVSRYHYDKGGRLLKRQMGESDQAPAEHFSYTQDGQLAKAWHVTELGGNTITAAFERDLLGRITRETQSITGPDGSEVWTHEVRRQFDELGSESQTTYTGLPAIGWQTYGPGHLHGMVLDGRSVIDFERDKLHRETQRRFGPTQTTRSYDALSRLSHLHTHSPLIAEEESPSTLQRQHHYDAAGQLTRIETPRGPHEYGYDKAGRLIAASQPGLAMQHYRFDPAGNRLFENARIATGPEHWEETVRQHMGDKRFNPLGENAAKDHHNTAAKWMDNRITDDGEFHYEYDAWGNLRRKHKAEGNEQHHYHYDSNHRLIRFEMECDTAVRGANYHYDPFGRRVVKQVQQGDAEGNLQGPVQTTFFGWDGDRLVLTEKDNRQIHTIYEPGSFVPMIRVEGDKQPPKRTLAQKLQEQQGIRLDRNTESLFDGLEQELRRGRLSAFSQQWMQMAQMQPGVLKAMLDPEPSMQGRLVHAYQCDHLGTPMALVKADGILDWSIDLDAWGAVICERNDSEIEQLVRLQGQQFDYESGLHYNRYRLYQSNLGRYTNQDPIGIKGGKNFYSYSNNRPVFDIDPVGLFAIPIAVAIPAALEGLAAWGTSLLAAAGIVTVASIPGSTPNQNQVYRTPAEEIQAESEYQAYKKRCEGKPDDNLSNCVKALFNKERWEECAKMRQEWDDKWAKGRHVNDIKNALKAAKNAADDIKRHCKPDIK</sequence>
<dbReference type="Gene3D" id="2.180.10.10">
    <property type="entry name" value="RHS repeat-associated core"/>
    <property type="match status" value="2"/>
</dbReference>
<dbReference type="InterPro" id="IPR006530">
    <property type="entry name" value="YD"/>
</dbReference>
<dbReference type="KEGG" id="daer:H9K75_17055"/>
<accession>A0A7H0GHS2</accession>
<dbReference type="PRINTS" id="PR00394">
    <property type="entry name" value="RHSPROTEIN"/>
</dbReference>
<dbReference type="InterPro" id="IPR031325">
    <property type="entry name" value="RHS_repeat"/>
</dbReference>
<evidence type="ECO:0000259" key="1">
    <source>
        <dbReference type="Pfam" id="PF03527"/>
    </source>
</evidence>
<dbReference type="InterPro" id="IPR001826">
    <property type="entry name" value="RHS"/>
</dbReference>
<dbReference type="RefSeq" id="WP_187723518.1">
    <property type="nucleotide sequence ID" value="NZ_CP060783.1"/>
</dbReference>
<dbReference type="InterPro" id="IPR050708">
    <property type="entry name" value="T6SS_VgrG/RHS"/>
</dbReference>
<gene>
    <name evidence="2" type="ORF">H9K75_17055</name>
</gene>
<evidence type="ECO:0000313" key="3">
    <source>
        <dbReference type="Proteomes" id="UP000516028"/>
    </source>
</evidence>
<dbReference type="Proteomes" id="UP000516028">
    <property type="component" value="Chromosome"/>
</dbReference>
<dbReference type="PANTHER" id="PTHR32305:SF15">
    <property type="entry name" value="PROTEIN RHSA-RELATED"/>
    <property type="match status" value="1"/>
</dbReference>
<reference evidence="2 3" key="1">
    <citation type="submission" date="2020-08" db="EMBL/GenBank/DDBJ databases">
        <title>Genome sequence of Diaphorobacter aerolatus KACC 16536T.</title>
        <authorList>
            <person name="Hyun D.-W."/>
            <person name="Bae J.-W."/>
        </authorList>
    </citation>
    <scope>NUCLEOTIDE SEQUENCE [LARGE SCALE GENOMIC DNA]</scope>
    <source>
        <strain evidence="2 3">KACC 16536</strain>
    </source>
</reference>
<dbReference type="SUPFAM" id="SSF69322">
    <property type="entry name" value="Tricorn protease domain 2"/>
    <property type="match status" value="1"/>
</dbReference>
<keyword evidence="3" id="KW-1185">Reference proteome</keyword>
<dbReference type="EMBL" id="CP060783">
    <property type="protein sequence ID" value="QNP47838.1"/>
    <property type="molecule type" value="Genomic_DNA"/>
</dbReference>
<dbReference type="PANTHER" id="PTHR32305">
    <property type="match status" value="1"/>
</dbReference>
<dbReference type="Pfam" id="PF03527">
    <property type="entry name" value="RHS"/>
    <property type="match status" value="1"/>
</dbReference>
<dbReference type="NCBIfam" id="TIGR03696">
    <property type="entry name" value="Rhs_assc_core"/>
    <property type="match status" value="1"/>
</dbReference>
<protein>
    <submittedName>
        <fullName evidence="2">RHS repeat protein</fullName>
    </submittedName>
</protein>